<dbReference type="Proteomes" id="UP000197003">
    <property type="component" value="Chromosome"/>
</dbReference>
<feature type="transmembrane region" description="Helical" evidence="2">
    <location>
        <begin position="152"/>
        <end position="170"/>
    </location>
</feature>
<dbReference type="AlphaFoldDB" id="A0A1Z3NCD1"/>
<protein>
    <recommendedName>
        <fullName evidence="5">DUF4383 domain-containing protein</fullName>
    </recommendedName>
</protein>
<keyword evidence="2" id="KW-0472">Membrane</keyword>
<feature type="transmembrane region" description="Helical" evidence="2">
    <location>
        <begin position="74"/>
        <end position="92"/>
    </location>
</feature>
<evidence type="ECO:0008006" key="5">
    <source>
        <dbReference type="Google" id="ProtNLM"/>
    </source>
</evidence>
<keyword evidence="2" id="KW-1133">Transmembrane helix</keyword>
<dbReference type="OrthoDB" id="5294792at2"/>
<evidence type="ECO:0000256" key="1">
    <source>
        <dbReference type="SAM" id="MobiDB-lite"/>
    </source>
</evidence>
<feature type="transmembrane region" description="Helical" evidence="2">
    <location>
        <begin position="45"/>
        <end position="68"/>
    </location>
</feature>
<accession>A0A1Z3NCD1</accession>
<reference evidence="3 4" key="1">
    <citation type="submission" date="2017-04" db="EMBL/GenBank/DDBJ databases">
        <title>Whole genome sequence of Bdellovibrio bacteriovorus strain SSB218315.</title>
        <authorList>
            <person name="Oyedara O."/>
            <person name="Rodriguez-Perez M.A."/>
        </authorList>
    </citation>
    <scope>NUCLEOTIDE SEQUENCE [LARGE SCALE GENOMIC DNA]</scope>
    <source>
        <strain evidence="3 4">SSB218315</strain>
    </source>
</reference>
<gene>
    <name evidence="3" type="ORF">B9G79_16990</name>
</gene>
<feature type="compositionally biased region" description="Basic and acidic residues" evidence="1">
    <location>
        <begin position="7"/>
        <end position="32"/>
    </location>
</feature>
<evidence type="ECO:0000256" key="2">
    <source>
        <dbReference type="SAM" id="Phobius"/>
    </source>
</evidence>
<organism evidence="3 4">
    <name type="scientific">Bdellovibrio bacteriovorus</name>
    <dbReference type="NCBI Taxonomy" id="959"/>
    <lineage>
        <taxon>Bacteria</taxon>
        <taxon>Pseudomonadati</taxon>
        <taxon>Bdellovibrionota</taxon>
        <taxon>Bdellovibrionia</taxon>
        <taxon>Bdellovibrionales</taxon>
        <taxon>Pseudobdellovibrionaceae</taxon>
        <taxon>Bdellovibrio</taxon>
    </lineage>
</organism>
<dbReference type="RefSeq" id="WP_088566545.1">
    <property type="nucleotide sequence ID" value="NZ_CP020946.1"/>
</dbReference>
<proteinExistence type="predicted"/>
<feature type="transmembrane region" description="Helical" evidence="2">
    <location>
        <begin position="104"/>
        <end position="121"/>
    </location>
</feature>
<name>A0A1Z3NCD1_BDEBC</name>
<evidence type="ECO:0000313" key="3">
    <source>
        <dbReference type="EMBL" id="ASD65143.1"/>
    </source>
</evidence>
<keyword evidence="2" id="KW-0812">Transmembrane</keyword>
<sequence>MEPQRPNFERTPKEIPKQEKVSKPVQRPEEKPVVLAENETSPAQWVCMVVGVAFVLVGMAGFVLPNLFGMHLGWTHNLVHIFSGIAALWFGVNNSLISAERFSYIFGAIYGMLGLAGFLFGSNTTMIPPTMDYDSFWWRLIPGYLELGTADHIVHILIGSAFVIGAWLTARKLDRMAPKGTTWH</sequence>
<evidence type="ECO:0000313" key="4">
    <source>
        <dbReference type="Proteomes" id="UP000197003"/>
    </source>
</evidence>
<dbReference type="EMBL" id="CP020946">
    <property type="protein sequence ID" value="ASD65143.1"/>
    <property type="molecule type" value="Genomic_DNA"/>
</dbReference>
<feature type="region of interest" description="Disordered" evidence="1">
    <location>
        <begin position="1"/>
        <end position="32"/>
    </location>
</feature>